<evidence type="ECO:0000313" key="1">
    <source>
        <dbReference type="EMBL" id="MFB9443067.1"/>
    </source>
</evidence>
<gene>
    <name evidence="1" type="ORF">ACFFTR_08225</name>
</gene>
<proteinExistence type="predicted"/>
<protein>
    <submittedName>
        <fullName evidence="1">Uncharacterized protein</fullName>
    </submittedName>
</protein>
<accession>A0ABV5M2J0</accession>
<dbReference type="RefSeq" id="WP_223099546.1">
    <property type="nucleotide sequence ID" value="NZ_CP061913.1"/>
</dbReference>
<evidence type="ECO:0000313" key="2">
    <source>
        <dbReference type="Proteomes" id="UP001589608"/>
    </source>
</evidence>
<reference evidence="1 2" key="1">
    <citation type="submission" date="2024-09" db="EMBL/GenBank/DDBJ databases">
        <authorList>
            <person name="Sun Q."/>
            <person name="Mori K."/>
        </authorList>
    </citation>
    <scope>NUCLEOTIDE SEQUENCE [LARGE SCALE GENOMIC DNA]</scope>
    <source>
        <strain evidence="1 2">JCM 3307</strain>
    </source>
</reference>
<name>A0ABV5M2J0_9ACTN</name>
<organism evidence="1 2">
    <name type="scientific">Dactylosporangium vinaceum</name>
    <dbReference type="NCBI Taxonomy" id="53362"/>
    <lineage>
        <taxon>Bacteria</taxon>
        <taxon>Bacillati</taxon>
        <taxon>Actinomycetota</taxon>
        <taxon>Actinomycetes</taxon>
        <taxon>Micromonosporales</taxon>
        <taxon>Micromonosporaceae</taxon>
        <taxon>Dactylosporangium</taxon>
    </lineage>
</organism>
<keyword evidence="2" id="KW-1185">Reference proteome</keyword>
<dbReference type="EMBL" id="JBHMCA010000019">
    <property type="protein sequence ID" value="MFB9443067.1"/>
    <property type="molecule type" value="Genomic_DNA"/>
</dbReference>
<comment type="caution">
    <text evidence="1">The sequence shown here is derived from an EMBL/GenBank/DDBJ whole genome shotgun (WGS) entry which is preliminary data.</text>
</comment>
<dbReference type="Proteomes" id="UP001589608">
    <property type="component" value="Unassembled WGS sequence"/>
</dbReference>
<sequence>MSFHHVNTLTDYARTAVDLRIRMTEAAGGKVDRAYLQELFAGRFAAADAPGSDDPQAAVASVVDAVARGAKAAWSVGESFVLAPAMTAVVAAAGEALDLTGDLLTAESAPCDHGVLFLPEPIYHRRPTGVVAAIGAITWASLSTVSGDRFWLICSYSPVDDPDDPAAAAVRRDLARNQQVRTGLGPYLLNDIAQLPVARPVPAPPDTAPVDEHDLDWQSTPEGRYVITDDGRRTDVVASVLYAFWRIQAQPITVAPKTPADRPARRRAMRASIVHETRVVMLRRTSPTVAPADGEAKWHYRVRFFVRGHWRRLIDKQGQPYRVWVQTHIKGPDGAPLLLGEKVAVLAR</sequence>